<dbReference type="AlphaFoldDB" id="A0A183GAC8"/>
<dbReference type="Proteomes" id="UP000050761">
    <property type="component" value="Unassembled WGS sequence"/>
</dbReference>
<dbReference type="EMBL" id="UZAH01031033">
    <property type="protein sequence ID" value="VDP13512.1"/>
    <property type="molecule type" value="Genomic_DNA"/>
</dbReference>
<reference evidence="3" key="2">
    <citation type="submission" date="2019-09" db="UniProtKB">
        <authorList>
            <consortium name="WormBaseParasite"/>
        </authorList>
    </citation>
    <scope>IDENTIFICATION</scope>
</reference>
<evidence type="ECO:0000313" key="1">
    <source>
        <dbReference type="EMBL" id="VDP13512.1"/>
    </source>
</evidence>
<accession>A0A183GAC8</accession>
<protein>
    <submittedName>
        <fullName evidence="3">Reverse transcriptase domain-containing protein</fullName>
    </submittedName>
</protein>
<organism evidence="2 3">
    <name type="scientific">Heligmosomoides polygyrus</name>
    <name type="common">Parasitic roundworm</name>
    <dbReference type="NCBI Taxonomy" id="6339"/>
    <lineage>
        <taxon>Eukaryota</taxon>
        <taxon>Metazoa</taxon>
        <taxon>Ecdysozoa</taxon>
        <taxon>Nematoda</taxon>
        <taxon>Chromadorea</taxon>
        <taxon>Rhabditida</taxon>
        <taxon>Rhabditina</taxon>
        <taxon>Rhabditomorpha</taxon>
        <taxon>Strongyloidea</taxon>
        <taxon>Heligmosomidae</taxon>
        <taxon>Heligmosomoides</taxon>
    </lineage>
</organism>
<name>A0A183GAC8_HELPZ</name>
<evidence type="ECO:0000313" key="2">
    <source>
        <dbReference type="Proteomes" id="UP000050761"/>
    </source>
</evidence>
<keyword evidence="2" id="KW-1185">Reference proteome</keyword>
<evidence type="ECO:0000313" key="3">
    <source>
        <dbReference type="WBParaSite" id="HPBE_0001896101-mRNA-1"/>
    </source>
</evidence>
<sequence length="301" mass="34481">MIQAYAPTENATDNEKDDFYYMNGYKIRLDKCESIDERWEAVKTALSESAEATIGRRRGKRKEQWIREETWKLIDERKRVKQRKECAKTPDESREAGEIFSELDRQVKASCRRDKKAWIAQKETEAQTAASRGDSRTLYRIVSELTGPRLNTCVPIKDKSGRLLVSEAEQNERWVKHLREVYNQPQPSATPTFNHENGLGELNINTGYITVEETKTAIRGLKNGKAPGLDEIAEMLEAGAAPVAEQLTTLFNSCWHQHEVPEYWKKGLVVKQPKKEAYRIAETGEVSPYCQCQAKFSAPYC</sequence>
<dbReference type="PANTHER" id="PTHR19446">
    <property type="entry name" value="REVERSE TRANSCRIPTASES"/>
    <property type="match status" value="1"/>
</dbReference>
<dbReference type="OrthoDB" id="5858415at2759"/>
<reference evidence="1 2" key="1">
    <citation type="submission" date="2018-11" db="EMBL/GenBank/DDBJ databases">
        <authorList>
            <consortium name="Pathogen Informatics"/>
        </authorList>
    </citation>
    <scope>NUCLEOTIDE SEQUENCE [LARGE SCALE GENOMIC DNA]</scope>
</reference>
<accession>A0A3P8AH31</accession>
<proteinExistence type="predicted"/>
<gene>
    <name evidence="1" type="ORF">HPBE_LOCUS18960</name>
</gene>
<dbReference type="WBParaSite" id="HPBE_0001896101-mRNA-1">
    <property type="protein sequence ID" value="HPBE_0001896101-mRNA-1"/>
    <property type="gene ID" value="HPBE_0001896101"/>
</dbReference>